<evidence type="ECO:0000313" key="2">
    <source>
        <dbReference type="Proteomes" id="UP000663937"/>
    </source>
</evidence>
<dbReference type="RefSeq" id="WP_227424697.1">
    <property type="nucleotide sequence ID" value="NZ_CP071868.1"/>
</dbReference>
<keyword evidence="2" id="KW-1185">Reference proteome</keyword>
<dbReference type="KEGG" id="psic:J4E96_05075"/>
<name>A0A8A4ZLC0_9MICO</name>
<dbReference type="Proteomes" id="UP000663937">
    <property type="component" value="Chromosome"/>
</dbReference>
<reference evidence="1" key="1">
    <citation type="submission" date="2021-03" db="EMBL/GenBank/DDBJ databases">
        <title>Pengzhenrongella sicca gen. nov., sp. nov., a new member of suborder Micrococcineae isolated from High-Arctic tundra soil.</title>
        <authorList>
            <person name="Peng F."/>
        </authorList>
    </citation>
    <scope>NUCLEOTIDE SEQUENCE</scope>
    <source>
        <strain evidence="1">LRZ-2</strain>
    </source>
</reference>
<proteinExistence type="predicted"/>
<accession>A0A8A4ZLC0</accession>
<organism evidence="1 2">
    <name type="scientific">Pengzhenrongella sicca</name>
    <dbReference type="NCBI Taxonomy" id="2819238"/>
    <lineage>
        <taxon>Bacteria</taxon>
        <taxon>Bacillati</taxon>
        <taxon>Actinomycetota</taxon>
        <taxon>Actinomycetes</taxon>
        <taxon>Micrococcales</taxon>
        <taxon>Pengzhenrongella</taxon>
    </lineage>
</organism>
<gene>
    <name evidence="1" type="ORF">J4E96_05075</name>
</gene>
<protein>
    <submittedName>
        <fullName evidence="1">DUF1801 domain-containing protein</fullName>
    </submittedName>
</protein>
<evidence type="ECO:0000313" key="1">
    <source>
        <dbReference type="EMBL" id="QTE30368.1"/>
    </source>
</evidence>
<sequence length="134" mass="14579">MAEGIVTSSDAEFRAMLAGSPESIAELAMLARGLIFDVLPQTVEVVWPHQRIAGFGTGPKKLTEHFVWLAPRSKHVAFGFSYGSELPAPDGLLEGTGRLMRHVKIRAATDLANPELRRLVEVATTHRVPPPRSA</sequence>
<dbReference type="AlphaFoldDB" id="A0A8A4ZLC0"/>
<dbReference type="EMBL" id="CP071868">
    <property type="protein sequence ID" value="QTE30368.1"/>
    <property type="molecule type" value="Genomic_DNA"/>
</dbReference>